<dbReference type="SUPFAM" id="SSF51735">
    <property type="entry name" value="NAD(P)-binding Rossmann-fold domains"/>
    <property type="match status" value="1"/>
</dbReference>
<feature type="domain" description="Lactate/malate dehydrogenase N-terminal" evidence="15">
    <location>
        <begin position="9"/>
        <end position="147"/>
    </location>
</feature>
<evidence type="ECO:0000313" key="17">
    <source>
        <dbReference type="EMBL" id="AUV80701.1"/>
    </source>
</evidence>
<organism evidence="17 18">
    <name type="scientific">Salinigranum rubrum</name>
    <dbReference type="NCBI Taxonomy" id="755307"/>
    <lineage>
        <taxon>Archaea</taxon>
        <taxon>Methanobacteriati</taxon>
        <taxon>Methanobacteriota</taxon>
        <taxon>Stenosarchaea group</taxon>
        <taxon>Halobacteria</taxon>
        <taxon>Halobacteriales</taxon>
        <taxon>Haloferacaceae</taxon>
        <taxon>Salinigranum</taxon>
    </lineage>
</organism>
<dbReference type="GeneID" id="35590965"/>
<keyword evidence="8 14" id="KW-0560">Oxidoreductase</keyword>
<dbReference type="InterPro" id="IPR011304">
    <property type="entry name" value="L-lactate_DH"/>
</dbReference>
<evidence type="ECO:0000256" key="9">
    <source>
        <dbReference type="ARBA" id="ARBA00023027"/>
    </source>
</evidence>
<comment type="catalytic activity">
    <reaction evidence="11">
        <text>(S)-lactate + NAD(+) = pyruvate + NADH + H(+)</text>
        <dbReference type="Rhea" id="RHEA:23444"/>
        <dbReference type="ChEBI" id="CHEBI:15361"/>
        <dbReference type="ChEBI" id="CHEBI:15378"/>
        <dbReference type="ChEBI" id="CHEBI:16651"/>
        <dbReference type="ChEBI" id="CHEBI:57540"/>
        <dbReference type="ChEBI" id="CHEBI:57945"/>
        <dbReference type="EC" id="1.1.1.27"/>
    </reaction>
</comment>
<feature type="binding site" evidence="13">
    <location>
        <begin position="123"/>
        <end position="125"/>
    </location>
    <ligand>
        <name>NAD(+)</name>
        <dbReference type="ChEBI" id="CHEBI:57540"/>
    </ligand>
</feature>
<comment type="pathway">
    <text evidence="2">Fermentation; pyruvate fermentation to lactate; (S)-lactate from pyruvate: step 1/1.</text>
</comment>
<proteinExistence type="inferred from homology"/>
<dbReference type="GO" id="GO:0006089">
    <property type="term" value="P:lactate metabolic process"/>
    <property type="evidence" value="ECO:0007669"/>
    <property type="project" value="TreeGrafter"/>
</dbReference>
<feature type="domain" description="Lactate/malate dehydrogenase C-terminal" evidence="16">
    <location>
        <begin position="150"/>
        <end position="314"/>
    </location>
</feature>
<evidence type="ECO:0000259" key="15">
    <source>
        <dbReference type="Pfam" id="PF00056"/>
    </source>
</evidence>
<protein>
    <recommendedName>
        <fullName evidence="6">Malate dehydrogenase</fullName>
        <ecNumber evidence="4">1.1.1.27</ecNumber>
        <ecNumber evidence="5">1.1.1.37</ecNumber>
    </recommendedName>
</protein>
<dbReference type="Pfam" id="PF02866">
    <property type="entry name" value="Ldh_1_C"/>
    <property type="match status" value="1"/>
</dbReference>
<dbReference type="InterPro" id="IPR001236">
    <property type="entry name" value="Lactate/malate_DH_N"/>
</dbReference>
<keyword evidence="9 13" id="KW-0520">NAD</keyword>
<dbReference type="FunFam" id="3.40.50.720:FF:000018">
    <property type="entry name" value="Malate dehydrogenase"/>
    <property type="match status" value="1"/>
</dbReference>
<dbReference type="EC" id="1.1.1.37" evidence="5"/>
<dbReference type="EC" id="1.1.1.27" evidence="4"/>
<evidence type="ECO:0000256" key="8">
    <source>
        <dbReference type="ARBA" id="ARBA00023002"/>
    </source>
</evidence>
<evidence type="ECO:0000256" key="5">
    <source>
        <dbReference type="ARBA" id="ARBA00012995"/>
    </source>
</evidence>
<name>A0A2I8VFL9_9EURY</name>
<comment type="similarity">
    <text evidence="3">Belongs to the LDH/MDH superfamily. LDH family.</text>
</comment>
<evidence type="ECO:0000256" key="12">
    <source>
        <dbReference type="PIRSR" id="PIRSR000102-1"/>
    </source>
</evidence>
<dbReference type="PANTHER" id="PTHR43128:SF16">
    <property type="entry name" value="L-LACTATE DEHYDROGENASE"/>
    <property type="match status" value="1"/>
</dbReference>
<dbReference type="GO" id="GO:0030060">
    <property type="term" value="F:L-malate dehydrogenase (NAD+) activity"/>
    <property type="evidence" value="ECO:0007669"/>
    <property type="project" value="UniProtKB-EC"/>
</dbReference>
<evidence type="ECO:0000256" key="14">
    <source>
        <dbReference type="RuleBase" id="RU003369"/>
    </source>
</evidence>
<dbReference type="Proteomes" id="UP000236584">
    <property type="component" value="Chromosome"/>
</dbReference>
<dbReference type="InterPro" id="IPR001557">
    <property type="entry name" value="L-lactate/malate_DH"/>
</dbReference>
<evidence type="ECO:0000256" key="1">
    <source>
        <dbReference type="ARBA" id="ARBA00003966"/>
    </source>
</evidence>
<dbReference type="CDD" id="cd05292">
    <property type="entry name" value="LDH_2"/>
    <property type="match status" value="1"/>
</dbReference>
<evidence type="ECO:0000256" key="7">
    <source>
        <dbReference type="ARBA" id="ARBA00022532"/>
    </source>
</evidence>
<evidence type="ECO:0000256" key="13">
    <source>
        <dbReference type="PIRSR" id="PIRSR000102-3"/>
    </source>
</evidence>
<dbReference type="PRINTS" id="PR00086">
    <property type="entry name" value="LLDHDRGNASE"/>
</dbReference>
<evidence type="ECO:0000256" key="3">
    <source>
        <dbReference type="ARBA" id="ARBA00006054"/>
    </source>
</evidence>
<dbReference type="OrthoDB" id="2596at2157"/>
<reference evidence="17 18" key="1">
    <citation type="submission" date="2018-01" db="EMBL/GenBank/DDBJ databases">
        <title>Complete genome sequence of Salinigranum rubrum GX10T, an extremely halophilic archaeon isolated from a marine solar saltern.</title>
        <authorList>
            <person name="Han S."/>
        </authorList>
    </citation>
    <scope>NUCLEOTIDE SEQUENCE [LARGE SCALE GENOMIC DNA]</scope>
    <source>
        <strain evidence="17 18">GX10</strain>
    </source>
</reference>
<evidence type="ECO:0000256" key="2">
    <source>
        <dbReference type="ARBA" id="ARBA00004843"/>
    </source>
</evidence>
<comment type="catalytic activity">
    <reaction evidence="10">
        <text>(S)-malate + NAD(+) = oxaloacetate + NADH + H(+)</text>
        <dbReference type="Rhea" id="RHEA:21432"/>
        <dbReference type="ChEBI" id="CHEBI:15378"/>
        <dbReference type="ChEBI" id="CHEBI:15589"/>
        <dbReference type="ChEBI" id="CHEBI:16452"/>
        <dbReference type="ChEBI" id="CHEBI:57540"/>
        <dbReference type="ChEBI" id="CHEBI:57945"/>
        <dbReference type="EC" id="1.1.1.37"/>
    </reaction>
</comment>
<dbReference type="GO" id="GO:0006099">
    <property type="term" value="P:tricarboxylic acid cycle"/>
    <property type="evidence" value="ECO:0007669"/>
    <property type="project" value="UniProtKB-KW"/>
</dbReference>
<dbReference type="UniPathway" id="UPA00554">
    <property type="reaction ID" value="UER00611"/>
</dbReference>
<dbReference type="InterPro" id="IPR018177">
    <property type="entry name" value="L-lactate_DH_AS"/>
</dbReference>
<dbReference type="NCBIfam" id="NF004863">
    <property type="entry name" value="PRK06223.1"/>
    <property type="match status" value="1"/>
</dbReference>
<dbReference type="GO" id="GO:0004459">
    <property type="term" value="F:L-lactate dehydrogenase (NAD+) activity"/>
    <property type="evidence" value="ECO:0007669"/>
    <property type="project" value="UniProtKB-EC"/>
</dbReference>
<dbReference type="InterPro" id="IPR022383">
    <property type="entry name" value="Lactate/malate_DH_C"/>
</dbReference>
<dbReference type="NCBIfam" id="TIGR01771">
    <property type="entry name" value="L-LDH-NAD"/>
    <property type="match status" value="1"/>
</dbReference>
<evidence type="ECO:0000313" key="18">
    <source>
        <dbReference type="Proteomes" id="UP000236584"/>
    </source>
</evidence>
<dbReference type="InterPro" id="IPR015955">
    <property type="entry name" value="Lactate_DH/Glyco_Ohase_4_C"/>
</dbReference>
<gene>
    <name evidence="17" type="ORF">C2R22_02710</name>
</gene>
<comment type="function">
    <text evidence="1">Catalyzes the reversible oxidation of malate to oxaloacetate.</text>
</comment>
<feature type="binding site" evidence="13">
    <location>
        <position position="39"/>
    </location>
    <ligand>
        <name>NAD(+)</name>
        <dbReference type="ChEBI" id="CHEBI:57540"/>
    </ligand>
</feature>
<feature type="active site" description="Proton acceptor" evidence="12">
    <location>
        <position position="180"/>
    </location>
</feature>
<feature type="binding site" evidence="13">
    <location>
        <position position="99"/>
    </location>
    <ligand>
        <name>NAD(+)</name>
        <dbReference type="ChEBI" id="CHEBI:57540"/>
    </ligand>
</feature>
<dbReference type="KEGG" id="srub:C2R22_02710"/>
<dbReference type="HAMAP" id="MF_00488">
    <property type="entry name" value="Lactate_dehydrog"/>
    <property type="match status" value="1"/>
</dbReference>
<dbReference type="Pfam" id="PF00056">
    <property type="entry name" value="Ldh_1_N"/>
    <property type="match status" value="1"/>
</dbReference>
<dbReference type="Gene3D" id="3.40.50.720">
    <property type="entry name" value="NAD(P)-binding Rossmann-like Domain"/>
    <property type="match status" value="1"/>
</dbReference>
<dbReference type="PANTHER" id="PTHR43128">
    <property type="entry name" value="L-2-HYDROXYCARBOXYLATE DEHYDROGENASE (NAD(P)(+))"/>
    <property type="match status" value="1"/>
</dbReference>
<evidence type="ECO:0000256" key="6">
    <source>
        <dbReference type="ARBA" id="ARBA00020382"/>
    </source>
</evidence>
<sequence>MATTRTRGKVAVVGVGSVGAATAFSLMSSGVASELVLVDIDEEKAEGERMDLSHGAYFTPPVDISTGGYEDCWDADVVVVTAGTNQRPGESRLDLLERNAGIFEEMIPQITEGLADDSVLLVVTNPVDVLSYVSWEVSDLPEERVIGSGTVLDTSRFRHVLSRECDVDPKNVHGYVVGEHGDSEVMLWSSTNVAGVPYETYAARHCGGVSEEAKEEVEREVREAAYEIIERKGATNYAIALATTEIVEAVLRDENSILTVSTLLGGEYGIDDVYASVPCVVNRDGVRNVVEHDLPAEEREALEDSAGVLAESLADLDYR</sequence>
<keyword evidence="7" id="KW-0816">Tricarboxylic acid cycle</keyword>
<evidence type="ECO:0000256" key="4">
    <source>
        <dbReference type="ARBA" id="ARBA00012967"/>
    </source>
</evidence>
<dbReference type="RefSeq" id="WP_103424318.1">
    <property type="nucleotide sequence ID" value="NZ_CP026309.1"/>
</dbReference>
<dbReference type="SUPFAM" id="SSF56327">
    <property type="entry name" value="LDH C-terminal domain-like"/>
    <property type="match status" value="1"/>
</dbReference>
<dbReference type="PIRSF" id="PIRSF000102">
    <property type="entry name" value="Lac_mal_DH"/>
    <property type="match status" value="1"/>
</dbReference>
<evidence type="ECO:0000256" key="11">
    <source>
        <dbReference type="ARBA" id="ARBA00049258"/>
    </source>
</evidence>
<feature type="binding site" evidence="13">
    <location>
        <begin position="14"/>
        <end position="19"/>
    </location>
    <ligand>
        <name>NAD(+)</name>
        <dbReference type="ChEBI" id="CHEBI:57540"/>
    </ligand>
</feature>
<dbReference type="GO" id="GO:0005737">
    <property type="term" value="C:cytoplasm"/>
    <property type="evidence" value="ECO:0007669"/>
    <property type="project" value="InterPro"/>
</dbReference>
<dbReference type="Gene3D" id="3.90.110.10">
    <property type="entry name" value="Lactate dehydrogenase/glycoside hydrolase, family 4, C-terminal"/>
    <property type="match status" value="1"/>
</dbReference>
<dbReference type="PROSITE" id="PS00064">
    <property type="entry name" value="L_LDH"/>
    <property type="match status" value="1"/>
</dbReference>
<dbReference type="AlphaFoldDB" id="A0A2I8VFL9"/>
<dbReference type="NCBIfam" id="NF000824">
    <property type="entry name" value="PRK00066.1"/>
    <property type="match status" value="1"/>
</dbReference>
<dbReference type="InterPro" id="IPR036291">
    <property type="entry name" value="NAD(P)-bd_dom_sf"/>
</dbReference>
<dbReference type="EMBL" id="CP026309">
    <property type="protein sequence ID" value="AUV80701.1"/>
    <property type="molecule type" value="Genomic_DNA"/>
</dbReference>
<evidence type="ECO:0000259" key="16">
    <source>
        <dbReference type="Pfam" id="PF02866"/>
    </source>
</evidence>
<evidence type="ECO:0000256" key="10">
    <source>
        <dbReference type="ARBA" id="ARBA00048313"/>
    </source>
</evidence>
<accession>A0A2I8VFL9</accession>
<keyword evidence="18" id="KW-1185">Reference proteome</keyword>